<dbReference type="STRING" id="106549.A0A540L9X6"/>
<keyword evidence="3" id="KW-1185">Reference proteome</keyword>
<name>A0A540L9X6_MALBA</name>
<organism evidence="2 3">
    <name type="scientific">Malus baccata</name>
    <name type="common">Siberian crab apple</name>
    <name type="synonym">Pyrus baccata</name>
    <dbReference type="NCBI Taxonomy" id="106549"/>
    <lineage>
        <taxon>Eukaryota</taxon>
        <taxon>Viridiplantae</taxon>
        <taxon>Streptophyta</taxon>
        <taxon>Embryophyta</taxon>
        <taxon>Tracheophyta</taxon>
        <taxon>Spermatophyta</taxon>
        <taxon>Magnoliopsida</taxon>
        <taxon>eudicotyledons</taxon>
        <taxon>Gunneridae</taxon>
        <taxon>Pentapetalae</taxon>
        <taxon>rosids</taxon>
        <taxon>fabids</taxon>
        <taxon>Rosales</taxon>
        <taxon>Rosaceae</taxon>
        <taxon>Amygdaloideae</taxon>
        <taxon>Maleae</taxon>
        <taxon>Malus</taxon>
    </lineage>
</organism>
<dbReference type="Proteomes" id="UP000315295">
    <property type="component" value="Unassembled WGS sequence"/>
</dbReference>
<sequence>MLFERFGAGKQYESVARCNSHLLRFLKHNKPEEITDSTLRFASHKDKNFTTLVVRNDVGGLEVDTKEGDWINIECPPSQFLFMAGSLEKDT</sequence>
<dbReference type="Gene3D" id="2.60.120.330">
    <property type="entry name" value="B-lactam Antibiotic, Isopenicillin N Synthase, Chain"/>
    <property type="match status" value="1"/>
</dbReference>
<dbReference type="SUPFAM" id="SSF51197">
    <property type="entry name" value="Clavaminate synthase-like"/>
    <property type="match status" value="1"/>
</dbReference>
<evidence type="ECO:0000259" key="1">
    <source>
        <dbReference type="Pfam" id="PF03171"/>
    </source>
</evidence>
<protein>
    <recommendedName>
        <fullName evidence="1">Isopenicillin N synthase-like Fe(2+) 2OG dioxygenase domain-containing protein</fullName>
    </recommendedName>
</protein>
<accession>A0A540L9X6</accession>
<dbReference type="EMBL" id="VIEB01000692">
    <property type="protein sequence ID" value="TQD83129.1"/>
    <property type="molecule type" value="Genomic_DNA"/>
</dbReference>
<proteinExistence type="predicted"/>
<evidence type="ECO:0000313" key="2">
    <source>
        <dbReference type="EMBL" id="TQD83129.1"/>
    </source>
</evidence>
<dbReference type="AlphaFoldDB" id="A0A540L9X6"/>
<dbReference type="Pfam" id="PF03171">
    <property type="entry name" value="2OG-FeII_Oxy"/>
    <property type="match status" value="1"/>
</dbReference>
<comment type="caution">
    <text evidence="2">The sequence shown here is derived from an EMBL/GenBank/DDBJ whole genome shotgun (WGS) entry which is preliminary data.</text>
</comment>
<reference evidence="2 3" key="1">
    <citation type="journal article" date="2019" name="G3 (Bethesda)">
        <title>Sequencing of a Wild Apple (Malus baccata) Genome Unravels the Differences Between Cultivated and Wild Apple Species Regarding Disease Resistance and Cold Tolerance.</title>
        <authorList>
            <person name="Chen X."/>
        </authorList>
    </citation>
    <scope>NUCLEOTIDE SEQUENCE [LARGE SCALE GENOMIC DNA]</scope>
    <source>
        <strain evidence="3">cv. Shandingzi</strain>
        <tissue evidence="2">Leaves</tissue>
    </source>
</reference>
<feature type="domain" description="Isopenicillin N synthase-like Fe(2+) 2OG dioxygenase" evidence="1">
    <location>
        <begin position="26"/>
        <end position="86"/>
    </location>
</feature>
<dbReference type="InterPro" id="IPR044861">
    <property type="entry name" value="IPNS-like_FE2OG_OXY"/>
</dbReference>
<gene>
    <name evidence="2" type="ORF">C1H46_031317</name>
</gene>
<dbReference type="InterPro" id="IPR027443">
    <property type="entry name" value="IPNS-like_sf"/>
</dbReference>
<evidence type="ECO:0000313" key="3">
    <source>
        <dbReference type="Proteomes" id="UP000315295"/>
    </source>
</evidence>